<dbReference type="EMBL" id="FNQT01000001">
    <property type="protein sequence ID" value="SDZ92953.1"/>
    <property type="molecule type" value="Genomic_DNA"/>
</dbReference>
<accession>A0A1H3X125</accession>
<dbReference type="InterPro" id="IPR000555">
    <property type="entry name" value="JAMM/MPN+_dom"/>
</dbReference>
<organism evidence="7 8">
    <name type="scientific">Haloplanus vescus</name>
    <dbReference type="NCBI Taxonomy" id="555874"/>
    <lineage>
        <taxon>Archaea</taxon>
        <taxon>Methanobacteriati</taxon>
        <taxon>Methanobacteriota</taxon>
        <taxon>Stenosarchaea group</taxon>
        <taxon>Halobacteria</taxon>
        <taxon>Halobacteriales</taxon>
        <taxon>Haloferacaceae</taxon>
        <taxon>Haloplanus</taxon>
    </lineage>
</organism>
<dbReference type="NCBIfam" id="NF041370">
    <property type="entry name" value="desamp_Halo"/>
    <property type="match status" value="1"/>
</dbReference>
<dbReference type="AlphaFoldDB" id="A0A1H3X125"/>
<evidence type="ECO:0000256" key="1">
    <source>
        <dbReference type="ARBA" id="ARBA00022670"/>
    </source>
</evidence>
<keyword evidence="7" id="KW-0647">Proteasome</keyword>
<name>A0A1H3X125_9EURY</name>
<evidence type="ECO:0000259" key="6">
    <source>
        <dbReference type="PROSITE" id="PS50249"/>
    </source>
</evidence>
<keyword evidence="1" id="KW-0645">Protease</keyword>
<dbReference type="InterPro" id="IPR053551">
    <property type="entry name" value="Metalloprotease_DSAMP"/>
</dbReference>
<keyword evidence="8" id="KW-1185">Reference proteome</keyword>
<dbReference type="Pfam" id="PF14464">
    <property type="entry name" value="Prok-JAB"/>
    <property type="match status" value="1"/>
</dbReference>
<dbReference type="Gene3D" id="3.40.140.10">
    <property type="entry name" value="Cytidine Deaminase, domain 2"/>
    <property type="match status" value="1"/>
</dbReference>
<dbReference type="SMART" id="SM00232">
    <property type="entry name" value="JAB_MPN"/>
    <property type="match status" value="1"/>
</dbReference>
<dbReference type="STRING" id="555874.SAMN04488065_1279"/>
<feature type="domain" description="MPN" evidence="6">
    <location>
        <begin position="8"/>
        <end position="143"/>
    </location>
</feature>
<dbReference type="GO" id="GO:0000502">
    <property type="term" value="C:proteasome complex"/>
    <property type="evidence" value="ECO:0007669"/>
    <property type="project" value="UniProtKB-KW"/>
</dbReference>
<evidence type="ECO:0000256" key="4">
    <source>
        <dbReference type="ARBA" id="ARBA00022833"/>
    </source>
</evidence>
<proteinExistence type="predicted"/>
<dbReference type="InterPro" id="IPR028090">
    <property type="entry name" value="JAB_dom_prok"/>
</dbReference>
<dbReference type="InterPro" id="IPR037518">
    <property type="entry name" value="MPN"/>
</dbReference>
<evidence type="ECO:0000313" key="7">
    <source>
        <dbReference type="EMBL" id="SDZ92953.1"/>
    </source>
</evidence>
<dbReference type="Proteomes" id="UP000236755">
    <property type="component" value="Unassembled WGS sequence"/>
</dbReference>
<dbReference type="CDD" id="cd08070">
    <property type="entry name" value="MPN_like"/>
    <property type="match status" value="1"/>
</dbReference>
<evidence type="ECO:0000256" key="2">
    <source>
        <dbReference type="ARBA" id="ARBA00022723"/>
    </source>
</evidence>
<dbReference type="GO" id="GO:0008270">
    <property type="term" value="F:zinc ion binding"/>
    <property type="evidence" value="ECO:0007669"/>
    <property type="project" value="TreeGrafter"/>
</dbReference>
<dbReference type="GO" id="GO:0008235">
    <property type="term" value="F:metalloexopeptidase activity"/>
    <property type="evidence" value="ECO:0007669"/>
    <property type="project" value="TreeGrafter"/>
</dbReference>
<evidence type="ECO:0000256" key="3">
    <source>
        <dbReference type="ARBA" id="ARBA00022801"/>
    </source>
</evidence>
<dbReference type="InterPro" id="IPR051929">
    <property type="entry name" value="VirAsm_ModProt"/>
</dbReference>
<evidence type="ECO:0000313" key="8">
    <source>
        <dbReference type="Proteomes" id="UP000236755"/>
    </source>
</evidence>
<gene>
    <name evidence="7" type="ORF">SAMN04488065_1279</name>
</gene>
<dbReference type="PROSITE" id="PS50249">
    <property type="entry name" value="MPN"/>
    <property type="match status" value="1"/>
</dbReference>
<reference evidence="7 8" key="1">
    <citation type="submission" date="2016-10" db="EMBL/GenBank/DDBJ databases">
        <authorList>
            <person name="de Groot N.N."/>
        </authorList>
    </citation>
    <scope>NUCLEOTIDE SEQUENCE [LARGE SCALE GENOMIC DNA]</scope>
    <source>
        <strain evidence="7 8">CGMCC 1.8712</strain>
    </source>
</reference>
<dbReference type="SUPFAM" id="SSF102712">
    <property type="entry name" value="JAB1/MPN domain"/>
    <property type="match status" value="1"/>
</dbReference>
<keyword evidence="5" id="KW-0482">Metalloprotease</keyword>
<evidence type="ECO:0000256" key="5">
    <source>
        <dbReference type="ARBA" id="ARBA00023049"/>
    </source>
</evidence>
<dbReference type="PANTHER" id="PTHR34858">
    <property type="entry name" value="CYSO-CYSTEINE PEPTIDASE"/>
    <property type="match status" value="1"/>
</dbReference>
<dbReference type="GO" id="GO:0006508">
    <property type="term" value="P:proteolysis"/>
    <property type="evidence" value="ECO:0007669"/>
    <property type="project" value="UniProtKB-KW"/>
</dbReference>
<protein>
    <submittedName>
        <fullName evidence="7">Proteasome lid subunit RPN8/RPN11, contains Jab1/MPN metalloenzyme (JAMM) motif</fullName>
    </submittedName>
</protein>
<dbReference type="PANTHER" id="PTHR34858:SF1">
    <property type="entry name" value="CYSO-CYSTEINE PEPTIDASE"/>
    <property type="match status" value="1"/>
</dbReference>
<keyword evidence="3" id="KW-0378">Hydrolase</keyword>
<keyword evidence="2" id="KW-0479">Metal-binding</keyword>
<keyword evidence="4" id="KW-0862">Zinc</keyword>
<sequence length="143" mass="15517">MAVTDDALVLDATTRDALLDHAREGANRERPAEICGVLGGTRGPPDHVTDARRVPNVATHPRTEYELDPASTMETIDRIEDAGGEAVGFYHSHPESDPVPSATDRARATWTGYVYVIVSPVADAIRAYRFTGDGFTEIPVRVD</sequence>